<comment type="caution">
    <text evidence="2">The sequence shown here is derived from an EMBL/GenBank/DDBJ whole genome shotgun (WGS) entry which is preliminary data.</text>
</comment>
<gene>
    <name evidence="2" type="ORF">PROFUN_01714</name>
</gene>
<reference evidence="2 3" key="1">
    <citation type="journal article" date="2018" name="Genome Biol. Evol.">
        <title>Multiple Roots of Fruiting Body Formation in Amoebozoa.</title>
        <authorList>
            <person name="Hillmann F."/>
            <person name="Forbes G."/>
            <person name="Novohradska S."/>
            <person name="Ferling I."/>
            <person name="Riege K."/>
            <person name="Groth M."/>
            <person name="Westermann M."/>
            <person name="Marz M."/>
            <person name="Spaller T."/>
            <person name="Winckler T."/>
            <person name="Schaap P."/>
            <person name="Glockner G."/>
        </authorList>
    </citation>
    <scope>NUCLEOTIDE SEQUENCE [LARGE SCALE GENOMIC DNA]</scope>
    <source>
        <strain evidence="2 3">Jena</strain>
    </source>
</reference>
<dbReference type="Proteomes" id="UP000241769">
    <property type="component" value="Unassembled WGS sequence"/>
</dbReference>
<feature type="compositionally biased region" description="Basic and acidic residues" evidence="1">
    <location>
        <begin position="14"/>
        <end position="24"/>
    </location>
</feature>
<dbReference type="AlphaFoldDB" id="A0A2P6MWB3"/>
<sequence length="69" mass="7594">MSQRPRGRMRKKAERKDRGSDGDVSHVYNDAPFSDEDWKNVLAMSNNVKNADPSAAGEFGMGLSLAVPK</sequence>
<feature type="compositionally biased region" description="Basic residues" evidence="1">
    <location>
        <begin position="1"/>
        <end position="13"/>
    </location>
</feature>
<evidence type="ECO:0000256" key="1">
    <source>
        <dbReference type="SAM" id="MobiDB-lite"/>
    </source>
</evidence>
<evidence type="ECO:0000313" key="2">
    <source>
        <dbReference type="EMBL" id="PRP75998.1"/>
    </source>
</evidence>
<dbReference type="EMBL" id="MDYQ01000353">
    <property type="protein sequence ID" value="PRP75998.1"/>
    <property type="molecule type" value="Genomic_DNA"/>
</dbReference>
<keyword evidence="3" id="KW-1185">Reference proteome</keyword>
<dbReference type="OrthoDB" id="19321at2759"/>
<name>A0A2P6MWB3_9EUKA</name>
<evidence type="ECO:0000313" key="3">
    <source>
        <dbReference type="Proteomes" id="UP000241769"/>
    </source>
</evidence>
<dbReference type="InParanoid" id="A0A2P6MWB3"/>
<organism evidence="2 3">
    <name type="scientific">Planoprotostelium fungivorum</name>
    <dbReference type="NCBI Taxonomy" id="1890364"/>
    <lineage>
        <taxon>Eukaryota</taxon>
        <taxon>Amoebozoa</taxon>
        <taxon>Evosea</taxon>
        <taxon>Variosea</taxon>
        <taxon>Cavosteliida</taxon>
        <taxon>Cavosteliaceae</taxon>
        <taxon>Planoprotostelium</taxon>
    </lineage>
</organism>
<proteinExistence type="predicted"/>
<feature type="region of interest" description="Disordered" evidence="1">
    <location>
        <begin position="1"/>
        <end position="30"/>
    </location>
</feature>
<protein>
    <submittedName>
        <fullName evidence="2">Sacsin-like protein</fullName>
    </submittedName>
</protein>
<accession>A0A2P6MWB3</accession>